<keyword evidence="1 4" id="KW-0489">Methyltransferase</keyword>
<dbReference type="AlphaFoldDB" id="B0VI35"/>
<evidence type="ECO:0000256" key="5">
    <source>
        <dbReference type="PROSITE-ProRule" id="PRU10015"/>
    </source>
</evidence>
<keyword evidence="2 4" id="KW-0808">Transferase</keyword>
<dbReference type="PROSITE" id="PS50926">
    <property type="entry name" value="TRAM"/>
    <property type="match status" value="1"/>
</dbReference>
<dbReference type="HOGENOM" id="CLU_014689_7_1_0"/>
<feature type="domain" description="TRAM" evidence="6">
    <location>
        <begin position="1"/>
        <end position="56"/>
    </location>
</feature>
<keyword evidence="8" id="KW-1185">Reference proteome</keyword>
<name>B0VI35_CLOAI</name>
<organism evidence="7 8">
    <name type="scientific">Cloacimonas acidaminovorans (strain Evry)</name>
    <dbReference type="NCBI Taxonomy" id="459349"/>
    <lineage>
        <taxon>Bacteria</taxon>
        <taxon>Pseudomonadati</taxon>
        <taxon>Candidatus Cloacimonadota</taxon>
        <taxon>Candidatus Cloacimonadia</taxon>
        <taxon>Candidatus Cloacimonadales</taxon>
        <taxon>Candidatus Cloacimonadaceae</taxon>
        <taxon>Candidatus Cloacimonas</taxon>
    </lineage>
</organism>
<dbReference type="CDD" id="cd02440">
    <property type="entry name" value="AdoMet_MTases"/>
    <property type="match status" value="1"/>
</dbReference>
<dbReference type="InterPro" id="IPR012340">
    <property type="entry name" value="NA-bd_OB-fold"/>
</dbReference>
<dbReference type="Gene3D" id="3.40.50.150">
    <property type="entry name" value="Vaccinia Virus protein VP39"/>
    <property type="match status" value="1"/>
</dbReference>
<dbReference type="OrthoDB" id="9804590at2"/>
<dbReference type="Pfam" id="PF01938">
    <property type="entry name" value="TRAM"/>
    <property type="match status" value="1"/>
</dbReference>
<dbReference type="FunFam" id="2.40.50.1070:FF:000003">
    <property type="entry name" value="23S rRNA (Uracil-5-)-methyltransferase RumA"/>
    <property type="match status" value="1"/>
</dbReference>
<dbReference type="KEGG" id="caci:CLOAM1144"/>
<evidence type="ECO:0000313" key="8">
    <source>
        <dbReference type="Proteomes" id="UP000002019"/>
    </source>
</evidence>
<evidence type="ECO:0000256" key="3">
    <source>
        <dbReference type="ARBA" id="ARBA00022691"/>
    </source>
</evidence>
<feature type="active site" description="Nucleophile" evidence="4">
    <location>
        <position position="405"/>
    </location>
</feature>
<reference evidence="7 8" key="1">
    <citation type="journal article" date="2008" name="J. Bacteriol.">
        <title>'Candidatus Cloacamonas acidaminovorans': genome sequence reconstruction provides a first glimpse of a new bacterial division.</title>
        <authorList>
            <person name="Pelletier E."/>
            <person name="Kreimeyer A."/>
            <person name="Bocs S."/>
            <person name="Rouy Z."/>
            <person name="Gyapay G."/>
            <person name="Chouari R."/>
            <person name="Riviere D."/>
            <person name="Ganesan A."/>
            <person name="Daegelen P."/>
            <person name="Sghir A."/>
            <person name="Cohen G.N."/>
            <person name="Medigue C."/>
            <person name="Weissenbach J."/>
            <person name="Le Paslier D."/>
        </authorList>
    </citation>
    <scope>NUCLEOTIDE SEQUENCE [LARGE SCALE GENOMIC DNA]</scope>
    <source>
        <strain evidence="8">Evry</strain>
    </source>
</reference>
<feature type="binding site" evidence="4">
    <location>
        <position position="283"/>
    </location>
    <ligand>
        <name>S-adenosyl-L-methionine</name>
        <dbReference type="ChEBI" id="CHEBI:59789"/>
    </ligand>
</feature>
<evidence type="ECO:0000256" key="2">
    <source>
        <dbReference type="ARBA" id="ARBA00022679"/>
    </source>
</evidence>
<dbReference type="PROSITE" id="PS51687">
    <property type="entry name" value="SAM_MT_RNA_M5U"/>
    <property type="match status" value="1"/>
</dbReference>
<dbReference type="Gene3D" id="2.40.50.1070">
    <property type="match status" value="1"/>
</dbReference>
<evidence type="ECO:0000259" key="6">
    <source>
        <dbReference type="PROSITE" id="PS50926"/>
    </source>
</evidence>
<keyword evidence="3 4" id="KW-0949">S-adenosyl-L-methionine</keyword>
<comment type="similarity">
    <text evidence="4">Belongs to the class I-like SAM-binding methyltransferase superfamily. RNA M5U methyltransferase family.</text>
</comment>
<feature type="active site" evidence="5">
    <location>
        <position position="405"/>
    </location>
</feature>
<sequence>MKHIPNLEIKKMAMGGFGIAYAEGKAIFVPYTAVGDVVDIDITIEKKDYAYGKVTKYISYSDSRVEVQCPSFAAEIPCGGCDWLMLKYSEQLKQKNQLLLELFSPFIDKDVIYFPAPSPQIKHYRNKVFMPVGKNYQTGKITYGMFARFSHQIVEHNTCENHPPIFDQLANSLMEFCLKAKVEPYNEIEHKGQLRHIGFRCNSDGRQILVILVTLSGKLPFTNLLVKKLTTEFPQIKGIIQNINRQKENVILGKETKLLYGSENLYDNLCGLKFRINYRSFWQINTGTMEMIISFLQDFVNSNNVILDAYCGIGAIGLSLADKVKRVILLEEFPQAIEDAKENAVLNGLKNVSFVIGKVEDNLSAVLIKEKPDTIIMDPPRSGVQQNALEAIIQAEVKQIIYLSCAPMTLARDLNTLIAGEKYKVVFLQPFDMFPNTWHIECLAVLKHNDYNINMR</sequence>
<protein>
    <submittedName>
        <fullName evidence="7">SAM-dependent methyltransferase related to tRNA (Uracil-5-)-methyltransferase</fullName>
        <ecNumber evidence="7">2.1.1.35</ecNumber>
    </submittedName>
</protein>
<dbReference type="InterPro" id="IPR010280">
    <property type="entry name" value="U5_MeTrfase_fam"/>
</dbReference>
<evidence type="ECO:0000256" key="4">
    <source>
        <dbReference type="PROSITE-ProRule" id="PRU01024"/>
    </source>
</evidence>
<dbReference type="PROSITE" id="PS01230">
    <property type="entry name" value="TRMA_1"/>
    <property type="match status" value="1"/>
</dbReference>
<dbReference type="eggNOG" id="COG2265">
    <property type="taxonomic scope" value="Bacteria"/>
</dbReference>
<dbReference type="InterPro" id="IPR029063">
    <property type="entry name" value="SAM-dependent_MTases_sf"/>
</dbReference>
<dbReference type="Pfam" id="PF05958">
    <property type="entry name" value="tRNA_U5-meth_tr"/>
    <property type="match status" value="1"/>
</dbReference>
<dbReference type="GO" id="GO:0070475">
    <property type="term" value="P:rRNA base methylation"/>
    <property type="evidence" value="ECO:0007669"/>
    <property type="project" value="TreeGrafter"/>
</dbReference>
<feature type="binding site" evidence="4">
    <location>
        <position position="378"/>
    </location>
    <ligand>
        <name>S-adenosyl-L-methionine</name>
        <dbReference type="ChEBI" id="CHEBI:59789"/>
    </ligand>
</feature>
<dbReference type="PANTHER" id="PTHR11061">
    <property type="entry name" value="RNA M5U METHYLTRANSFERASE"/>
    <property type="match status" value="1"/>
</dbReference>
<dbReference type="Proteomes" id="UP000002019">
    <property type="component" value="Chromosome"/>
</dbReference>
<dbReference type="GO" id="GO:0070041">
    <property type="term" value="F:rRNA (uridine-C5-)-methyltransferase activity"/>
    <property type="evidence" value="ECO:0007669"/>
    <property type="project" value="TreeGrafter"/>
</dbReference>
<gene>
    <name evidence="7" type="primary">trmA</name>
    <name evidence="7" type="ordered locus">CLOAM1144</name>
</gene>
<evidence type="ECO:0000256" key="1">
    <source>
        <dbReference type="ARBA" id="ARBA00022603"/>
    </source>
</evidence>
<dbReference type="EC" id="2.1.1.35" evidence="7"/>
<proteinExistence type="inferred from homology"/>
<dbReference type="EMBL" id="CU466930">
    <property type="protein sequence ID" value="CAO81006.1"/>
    <property type="molecule type" value="Genomic_DNA"/>
</dbReference>
<feature type="binding site" evidence="4">
    <location>
        <position position="331"/>
    </location>
    <ligand>
        <name>S-adenosyl-L-methionine</name>
        <dbReference type="ChEBI" id="CHEBI:59789"/>
    </ligand>
</feature>
<dbReference type="RefSeq" id="WP_015424864.1">
    <property type="nucleotide sequence ID" value="NC_020449.1"/>
</dbReference>
<dbReference type="SUPFAM" id="SSF53335">
    <property type="entry name" value="S-adenosyl-L-methionine-dependent methyltransferases"/>
    <property type="match status" value="1"/>
</dbReference>
<dbReference type="SUPFAM" id="SSF50249">
    <property type="entry name" value="Nucleic acid-binding proteins"/>
    <property type="match status" value="1"/>
</dbReference>
<dbReference type="GO" id="GO:0030697">
    <property type="term" value="F:tRNA (uracil(54)-C5)-methyltransferase activity, S-adenosyl methionine-dependent"/>
    <property type="evidence" value="ECO:0007669"/>
    <property type="project" value="UniProtKB-EC"/>
</dbReference>
<dbReference type="InterPro" id="IPR002792">
    <property type="entry name" value="TRAM_dom"/>
</dbReference>
<dbReference type="NCBIfam" id="TIGR00479">
    <property type="entry name" value="rumA"/>
    <property type="match status" value="1"/>
</dbReference>
<dbReference type="InterPro" id="IPR030390">
    <property type="entry name" value="MeTrfase_TrmA_AS"/>
</dbReference>
<dbReference type="STRING" id="459349.CLOAM1144"/>
<accession>B0VI35</accession>
<dbReference type="PANTHER" id="PTHR11061:SF30">
    <property type="entry name" value="TRNA (URACIL(54)-C(5))-METHYLTRANSFERASE"/>
    <property type="match status" value="1"/>
</dbReference>
<dbReference type="Gene3D" id="2.40.50.140">
    <property type="entry name" value="Nucleic acid-binding proteins"/>
    <property type="match status" value="1"/>
</dbReference>
<feature type="binding site" evidence="4">
    <location>
        <position position="310"/>
    </location>
    <ligand>
        <name>S-adenosyl-L-methionine</name>
        <dbReference type="ChEBI" id="CHEBI:59789"/>
    </ligand>
</feature>
<evidence type="ECO:0000313" key="7">
    <source>
        <dbReference type="EMBL" id="CAO81006.1"/>
    </source>
</evidence>